<dbReference type="GO" id="GO:0000155">
    <property type="term" value="F:phosphorelay sensor kinase activity"/>
    <property type="evidence" value="ECO:0007669"/>
    <property type="project" value="InterPro"/>
</dbReference>
<dbReference type="Gene3D" id="1.10.287.130">
    <property type="match status" value="1"/>
</dbReference>
<sequence>MTVQYDSIGGSGLQFFGTVSASISHELKNVLAIINENAGLLEDLTFAARRGSPIDPDKLDRTVQNFSKQIHRADEILKNMNRFAHSVDQFESQIDLHDLVVLVANLAARKAAMGRISLATTAPAQPIHLTCNPFLLENLVWLCLELAIAATGAGRTLTLIPEKTASTILLHITGIDGLSETLPVPDETGFEAIRAALGATMTTDPAGHTLTLHLA</sequence>
<comment type="catalytic activity">
    <reaction evidence="1">
        <text>ATP + protein L-histidine = ADP + protein N-phospho-L-histidine.</text>
        <dbReference type="EC" id="2.7.13.3"/>
    </reaction>
</comment>
<reference evidence="3 4" key="1">
    <citation type="submission" date="2020-08" db="EMBL/GenBank/DDBJ databases">
        <title>Genomic Encyclopedia of Type Strains, Phase IV (KMG-IV): sequencing the most valuable type-strain genomes for metagenomic binning, comparative biology and taxonomic classification.</title>
        <authorList>
            <person name="Goeker M."/>
        </authorList>
    </citation>
    <scope>NUCLEOTIDE SEQUENCE [LARGE SCALE GENOMIC DNA]</scope>
    <source>
        <strain evidence="3 4">DSM 28570</strain>
    </source>
</reference>
<accession>A0A840V1Y6</accession>
<dbReference type="EMBL" id="JACHEO010000016">
    <property type="protein sequence ID" value="MBB5348858.1"/>
    <property type="molecule type" value="Genomic_DNA"/>
</dbReference>
<keyword evidence="4" id="KW-1185">Reference proteome</keyword>
<keyword evidence="3" id="KW-0418">Kinase</keyword>
<keyword evidence="3" id="KW-0808">Transferase</keyword>
<evidence type="ECO:0000313" key="4">
    <source>
        <dbReference type="Proteomes" id="UP000539642"/>
    </source>
</evidence>
<dbReference type="CDD" id="cd00082">
    <property type="entry name" value="HisKA"/>
    <property type="match status" value="1"/>
</dbReference>
<dbReference type="InterPro" id="IPR003661">
    <property type="entry name" value="HisK_dim/P_dom"/>
</dbReference>
<name>A0A840V1Y6_9BACT</name>
<gene>
    <name evidence="3" type="ORF">HNQ81_002599</name>
</gene>
<dbReference type="Proteomes" id="UP000539642">
    <property type="component" value="Unassembled WGS sequence"/>
</dbReference>
<dbReference type="SUPFAM" id="SSF47384">
    <property type="entry name" value="Homodimeric domain of signal transducing histidine kinase"/>
    <property type="match status" value="1"/>
</dbReference>
<dbReference type="RefSeq" id="WP_183351680.1">
    <property type="nucleotide sequence ID" value="NZ_JACHEO010000016.1"/>
</dbReference>
<evidence type="ECO:0000313" key="3">
    <source>
        <dbReference type="EMBL" id="MBB5348858.1"/>
    </source>
</evidence>
<evidence type="ECO:0000256" key="2">
    <source>
        <dbReference type="ARBA" id="ARBA00012438"/>
    </source>
</evidence>
<dbReference type="AlphaFoldDB" id="A0A840V1Y6"/>
<dbReference type="EC" id="2.7.13.3" evidence="2"/>
<evidence type="ECO:0000256" key="1">
    <source>
        <dbReference type="ARBA" id="ARBA00000085"/>
    </source>
</evidence>
<organism evidence="3 4">
    <name type="scientific">Desulfoprunum benzoelyticum</name>
    <dbReference type="NCBI Taxonomy" id="1506996"/>
    <lineage>
        <taxon>Bacteria</taxon>
        <taxon>Pseudomonadati</taxon>
        <taxon>Thermodesulfobacteriota</taxon>
        <taxon>Desulfobulbia</taxon>
        <taxon>Desulfobulbales</taxon>
        <taxon>Desulfobulbaceae</taxon>
        <taxon>Desulfoprunum</taxon>
    </lineage>
</organism>
<comment type="caution">
    <text evidence="3">The sequence shown here is derived from an EMBL/GenBank/DDBJ whole genome shotgun (WGS) entry which is preliminary data.</text>
</comment>
<proteinExistence type="predicted"/>
<protein>
    <recommendedName>
        <fullName evidence="2">histidine kinase</fullName>
        <ecNumber evidence="2">2.7.13.3</ecNumber>
    </recommendedName>
</protein>
<dbReference type="InterPro" id="IPR036097">
    <property type="entry name" value="HisK_dim/P_sf"/>
</dbReference>